<evidence type="ECO:0008006" key="3">
    <source>
        <dbReference type="Google" id="ProtNLM"/>
    </source>
</evidence>
<sequence length="314" mass="33972">MSVASPARQNFIERIESVRDAVQQPWLIDGPLGDAVHNRRAGLLRNSLMVVAFTSLEDFLRNRTSELLNHISRTVVGFSQLPNKLRTSATIGAVRSGLFQATLASKTGSDPIALIQGVAESVASTMKGALQLSPYSLGYTGSNVTVDEVYSILAALNINDPWTEMSDFAARCGFGSLPLKQAYETLQINRNTAAHDVRASIQPNDLTSFSNEALAIAMSFDLVASRAARLLNEGNSALLTAKNKLQSSIAIRFIDESAGKYREKPEKASRAVKVSSDVEEAWRLAIGRSTSTHEAVVLRGSKGLPVDWYSCDVA</sequence>
<organism evidence="1 2">
    <name type="scientific">Amycolatopsis melonis</name>
    <dbReference type="NCBI Taxonomy" id="3156488"/>
    <lineage>
        <taxon>Bacteria</taxon>
        <taxon>Bacillati</taxon>
        <taxon>Actinomycetota</taxon>
        <taxon>Actinomycetes</taxon>
        <taxon>Pseudonocardiales</taxon>
        <taxon>Pseudonocardiaceae</taxon>
        <taxon>Amycolatopsis</taxon>
    </lineage>
</organism>
<reference evidence="1 2" key="1">
    <citation type="submission" date="2024-05" db="EMBL/GenBank/DDBJ databases">
        <authorList>
            <person name="Zhao H."/>
            <person name="Xu Y."/>
            <person name="Lin S."/>
            <person name="Spain J.C."/>
            <person name="Zhou N.-Y."/>
        </authorList>
    </citation>
    <scope>NUCLEOTIDE SEQUENCE [LARGE SCALE GENOMIC DNA]</scope>
    <source>
        <strain evidence="1 2">NEAU-NG30</strain>
    </source>
</reference>
<gene>
    <name evidence="1" type="ORF">ABJI51_38210</name>
</gene>
<keyword evidence="2" id="KW-1185">Reference proteome</keyword>
<dbReference type="Proteomes" id="UP001440984">
    <property type="component" value="Unassembled WGS sequence"/>
</dbReference>
<proteinExistence type="predicted"/>
<dbReference type="EMBL" id="JBDZYD010000017">
    <property type="protein sequence ID" value="MEQ0564945.1"/>
    <property type="molecule type" value="Genomic_DNA"/>
</dbReference>
<evidence type="ECO:0000313" key="2">
    <source>
        <dbReference type="Proteomes" id="UP001440984"/>
    </source>
</evidence>
<dbReference type="RefSeq" id="WP_348956033.1">
    <property type="nucleotide sequence ID" value="NZ_JBDZYD010000017.1"/>
</dbReference>
<accession>A0ABV0LRL0</accession>
<name>A0ABV0LRL0_9PSEU</name>
<evidence type="ECO:0000313" key="1">
    <source>
        <dbReference type="EMBL" id="MEQ0564945.1"/>
    </source>
</evidence>
<comment type="caution">
    <text evidence="1">The sequence shown here is derived from an EMBL/GenBank/DDBJ whole genome shotgun (WGS) entry which is preliminary data.</text>
</comment>
<protein>
    <recommendedName>
        <fullName evidence="3">RiboL-PSP-HEPN domain-containing protein</fullName>
    </recommendedName>
</protein>